<protein>
    <recommendedName>
        <fullName evidence="5">PPM-type phosphatase domain-containing protein</fullName>
    </recommendedName>
</protein>
<comment type="similarity">
    <text evidence="4">Belongs to the PP2C family.</text>
</comment>
<organism evidence="6 7">
    <name type="scientific">Coptotermes formosanus</name>
    <name type="common">Formosan subterranean termite</name>
    <dbReference type="NCBI Taxonomy" id="36987"/>
    <lineage>
        <taxon>Eukaryota</taxon>
        <taxon>Metazoa</taxon>
        <taxon>Ecdysozoa</taxon>
        <taxon>Arthropoda</taxon>
        <taxon>Hexapoda</taxon>
        <taxon>Insecta</taxon>
        <taxon>Pterygota</taxon>
        <taxon>Neoptera</taxon>
        <taxon>Polyneoptera</taxon>
        <taxon>Dictyoptera</taxon>
        <taxon>Blattodea</taxon>
        <taxon>Blattoidea</taxon>
        <taxon>Termitoidae</taxon>
        <taxon>Rhinotermitidae</taxon>
        <taxon>Coptotermes</taxon>
    </lineage>
</organism>
<dbReference type="SMART" id="SM00332">
    <property type="entry name" value="PP2Cc"/>
    <property type="match status" value="1"/>
</dbReference>
<dbReference type="InterPro" id="IPR001932">
    <property type="entry name" value="PPM-type_phosphatase-like_dom"/>
</dbReference>
<dbReference type="InterPro" id="IPR000222">
    <property type="entry name" value="PP2C_BS"/>
</dbReference>
<dbReference type="FunCoup" id="A0A6L2PY22">
    <property type="interactions" value="707"/>
</dbReference>
<dbReference type="EMBL" id="BLKM01000550">
    <property type="protein sequence ID" value="GFG35458.1"/>
    <property type="molecule type" value="Genomic_DNA"/>
</dbReference>
<evidence type="ECO:0000256" key="1">
    <source>
        <dbReference type="ARBA" id="ARBA00022723"/>
    </source>
</evidence>
<evidence type="ECO:0000256" key="3">
    <source>
        <dbReference type="ARBA" id="ARBA00022912"/>
    </source>
</evidence>
<evidence type="ECO:0000256" key="2">
    <source>
        <dbReference type="ARBA" id="ARBA00022801"/>
    </source>
</evidence>
<comment type="caution">
    <text evidence="6">The sequence shown here is derived from an EMBL/GenBank/DDBJ whole genome shotgun (WGS) entry which is preliminary data.</text>
</comment>
<dbReference type="PROSITE" id="PS01032">
    <property type="entry name" value="PPM_1"/>
    <property type="match status" value="1"/>
</dbReference>
<proteinExistence type="inferred from homology"/>
<sequence>MADTEDYLTVYRRFFEAFAETVEPNDQLPVTVGGYYLCDSEIVGEIVDWTQQYLNLKRCPSSLVAPLTRIVVDEIKYACKKQPTACGYNSSDNTYQPLKLMQVVTGKVNEVCLRYRDNGKLATLPQPSPGPPISSCAIKNARRRMEDRHVIIEDFHTVFNIQDWSPTSYYAVFDGHAGTDAAVYSVSHLHQFLAESSFYPTDPERALKDAFSKTDKLFLEKSDRENLKSGTTAVCALLRPKEQMLYVAWLGDSQALLVRNGQAVRVVNPHKPDRQDERERIEDMGGCVLFWGTWRVNGQLAVSRAIGDLGYKPYVTSEPDVTTVSLDGTEDFLVLACDGLWDFVTEEEAVMAVYEQISEAP</sequence>
<evidence type="ECO:0000256" key="4">
    <source>
        <dbReference type="RuleBase" id="RU003465"/>
    </source>
</evidence>
<gene>
    <name evidence="6" type="ORF">Cfor_09115</name>
</gene>
<feature type="non-terminal residue" evidence="6">
    <location>
        <position position="361"/>
    </location>
</feature>
<dbReference type="InterPro" id="IPR036457">
    <property type="entry name" value="PPM-type-like_dom_sf"/>
</dbReference>
<evidence type="ECO:0000313" key="6">
    <source>
        <dbReference type="EMBL" id="GFG35458.1"/>
    </source>
</evidence>
<name>A0A6L2PY22_COPFO</name>
<dbReference type="PANTHER" id="PTHR13832:SF818">
    <property type="entry name" value="SD03870P"/>
    <property type="match status" value="1"/>
</dbReference>
<keyword evidence="2 4" id="KW-0378">Hydrolase</keyword>
<dbReference type="GO" id="GO:0004722">
    <property type="term" value="F:protein serine/threonine phosphatase activity"/>
    <property type="evidence" value="ECO:0007669"/>
    <property type="project" value="InterPro"/>
</dbReference>
<accession>A0A6L2PY22</accession>
<feature type="domain" description="PPM-type phosphatase" evidence="5">
    <location>
        <begin position="132"/>
        <end position="361"/>
    </location>
</feature>
<dbReference type="GO" id="GO:0046872">
    <property type="term" value="F:metal ion binding"/>
    <property type="evidence" value="ECO:0007669"/>
    <property type="project" value="UniProtKB-KW"/>
</dbReference>
<dbReference type="Pfam" id="PF00481">
    <property type="entry name" value="PP2C"/>
    <property type="match status" value="1"/>
</dbReference>
<evidence type="ECO:0000259" key="5">
    <source>
        <dbReference type="PROSITE" id="PS51746"/>
    </source>
</evidence>
<keyword evidence="3 4" id="KW-0904">Protein phosphatase</keyword>
<evidence type="ECO:0000313" key="7">
    <source>
        <dbReference type="Proteomes" id="UP000502823"/>
    </source>
</evidence>
<dbReference type="InterPro" id="IPR015655">
    <property type="entry name" value="PP2C"/>
</dbReference>
<dbReference type="SUPFAM" id="SSF81606">
    <property type="entry name" value="PP2C-like"/>
    <property type="match status" value="1"/>
</dbReference>
<dbReference type="PROSITE" id="PS51746">
    <property type="entry name" value="PPM_2"/>
    <property type="match status" value="1"/>
</dbReference>
<keyword evidence="1" id="KW-0479">Metal-binding</keyword>
<keyword evidence="7" id="KW-1185">Reference proteome</keyword>
<dbReference type="Proteomes" id="UP000502823">
    <property type="component" value="Unassembled WGS sequence"/>
</dbReference>
<dbReference type="OrthoDB" id="416093at2759"/>
<dbReference type="Gene3D" id="3.60.40.10">
    <property type="entry name" value="PPM-type phosphatase domain"/>
    <property type="match status" value="1"/>
</dbReference>
<reference evidence="7" key="1">
    <citation type="submission" date="2020-01" db="EMBL/GenBank/DDBJ databases">
        <title>Draft genome sequence of the Termite Coptotermes fromosanus.</title>
        <authorList>
            <person name="Itakura S."/>
            <person name="Yosikawa Y."/>
            <person name="Umezawa K."/>
        </authorList>
    </citation>
    <scope>NUCLEOTIDE SEQUENCE [LARGE SCALE GENOMIC DNA]</scope>
</reference>
<dbReference type="AlphaFoldDB" id="A0A6L2PY22"/>
<dbReference type="PANTHER" id="PTHR13832">
    <property type="entry name" value="PROTEIN PHOSPHATASE 2C"/>
    <property type="match status" value="1"/>
</dbReference>
<dbReference type="InParanoid" id="A0A6L2PY22"/>
<dbReference type="CDD" id="cd00143">
    <property type="entry name" value="PP2Cc"/>
    <property type="match status" value="1"/>
</dbReference>